<evidence type="ECO:0000259" key="2">
    <source>
        <dbReference type="Pfam" id="PF01593"/>
    </source>
</evidence>
<evidence type="ECO:0000313" key="3">
    <source>
        <dbReference type="EMBL" id="RIW31328.1"/>
    </source>
</evidence>
<feature type="domain" description="Amine oxidase" evidence="2">
    <location>
        <begin position="112"/>
        <end position="362"/>
    </location>
</feature>
<dbReference type="SUPFAM" id="SSF54373">
    <property type="entry name" value="FAD-linked reductases, C-terminal domain"/>
    <property type="match status" value="1"/>
</dbReference>
<dbReference type="OrthoDB" id="56323at2"/>
<dbReference type="PANTHER" id="PTHR43563:SF1">
    <property type="entry name" value="AMINE OXIDASE [FLAVIN-CONTAINING] B"/>
    <property type="match status" value="1"/>
</dbReference>
<dbReference type="SUPFAM" id="SSF51905">
    <property type="entry name" value="FAD/NAD(P)-binding domain"/>
    <property type="match status" value="1"/>
</dbReference>
<dbReference type="Proteomes" id="UP000265801">
    <property type="component" value="Unassembled WGS sequence"/>
</dbReference>
<evidence type="ECO:0000256" key="1">
    <source>
        <dbReference type="ARBA" id="ARBA00005995"/>
    </source>
</evidence>
<name>A0A3A1QUD9_9BACI</name>
<dbReference type="PANTHER" id="PTHR43563">
    <property type="entry name" value="AMINE OXIDASE"/>
    <property type="match status" value="1"/>
</dbReference>
<protein>
    <submittedName>
        <fullName evidence="3">Amine oxidase</fullName>
    </submittedName>
</protein>
<gene>
    <name evidence="3" type="ORF">D3H55_15240</name>
</gene>
<proteinExistence type="inferred from homology"/>
<feature type="domain" description="Amine oxidase" evidence="2">
    <location>
        <begin position="12"/>
        <end position="100"/>
    </location>
</feature>
<dbReference type="InterPro" id="IPR036188">
    <property type="entry name" value="FAD/NAD-bd_sf"/>
</dbReference>
<comment type="similarity">
    <text evidence="1">Belongs to the flavin monoamine oxidase family.</text>
</comment>
<keyword evidence="4" id="KW-1185">Reference proteome</keyword>
<dbReference type="RefSeq" id="WP_119548182.1">
    <property type="nucleotide sequence ID" value="NZ_QXIR01000022.1"/>
</dbReference>
<evidence type="ECO:0000313" key="4">
    <source>
        <dbReference type="Proteomes" id="UP000265801"/>
    </source>
</evidence>
<accession>A0A3A1QUD9</accession>
<dbReference type="Gene3D" id="3.50.50.60">
    <property type="entry name" value="FAD/NAD(P)-binding domain"/>
    <property type="match status" value="2"/>
</dbReference>
<comment type="caution">
    <text evidence="3">The sequence shown here is derived from an EMBL/GenBank/DDBJ whole genome shotgun (WGS) entry which is preliminary data.</text>
</comment>
<dbReference type="Pfam" id="PF01593">
    <property type="entry name" value="Amino_oxidase"/>
    <property type="match status" value="2"/>
</dbReference>
<dbReference type="InterPro" id="IPR050703">
    <property type="entry name" value="Flavin_MAO"/>
</dbReference>
<dbReference type="AlphaFoldDB" id="A0A3A1QUD9"/>
<dbReference type="GO" id="GO:0016491">
    <property type="term" value="F:oxidoreductase activity"/>
    <property type="evidence" value="ECO:0007669"/>
    <property type="project" value="InterPro"/>
</dbReference>
<dbReference type="InterPro" id="IPR002937">
    <property type="entry name" value="Amino_oxidase"/>
</dbReference>
<organism evidence="3 4">
    <name type="scientific">Bacillus salacetis</name>
    <dbReference type="NCBI Taxonomy" id="2315464"/>
    <lineage>
        <taxon>Bacteria</taxon>
        <taxon>Bacillati</taxon>
        <taxon>Bacillota</taxon>
        <taxon>Bacilli</taxon>
        <taxon>Bacillales</taxon>
        <taxon>Bacillaceae</taxon>
        <taxon>Bacillus</taxon>
    </lineage>
</organism>
<dbReference type="EMBL" id="QXIR01000022">
    <property type="protein sequence ID" value="RIW31328.1"/>
    <property type="molecule type" value="Genomic_DNA"/>
</dbReference>
<sequence length="363" mass="39577">MKDPIIIIGAGVSGLHTASLLISKGIECRVLEARDRTGGRVLSTEVKDRPEIGRFDLGPTWFWPEHEPVISTIVRELGLETIEQHTQGAVLLEQSKQGPAQRHLLPEGAIVRSVRLAGGIQSLTEAILATLPEDLIQLDTRVKAVSMDDDGVLTVKAEHSNGEKEIIRAGAIIFALPPRIAAEQIDFAPVLPEELLASLKNKPTWMAGQAKVLAVYERPFWREEGLSGQVMSWTGPLQEIHDASPENGYGALFGFFGMPAKERQALGEDKVRALAVSQLERLFGPSAAEPISLLYKDWSIDAETAVESDLQPLTSFPAYDEPVNTGIWGKKIIFAGTETSPEFGGHLEGALRSAERAVDEILR</sequence>
<reference evidence="3 4" key="1">
    <citation type="submission" date="2018-09" db="EMBL/GenBank/DDBJ databases">
        <title>Bacillus saliacetes sp. nov., isolated from Thai shrimp paste (Ka-pi).</title>
        <authorList>
            <person name="Daroonpunt R."/>
            <person name="Tanasupawat S."/>
            <person name="Yiamsombut S."/>
        </authorList>
    </citation>
    <scope>NUCLEOTIDE SEQUENCE [LARGE SCALE GENOMIC DNA]</scope>
    <source>
        <strain evidence="3 4">SKP7-4</strain>
    </source>
</reference>